<evidence type="ECO:0000256" key="4">
    <source>
        <dbReference type="ARBA" id="ARBA00022989"/>
    </source>
</evidence>
<sequence length="270" mass="30518">MTNMIKSLYNIRLLDEIADKNTMIHNIHPVAKLLTTIVFLIVTVSFGKYEISRLLPLVLYPIIVMIIAEIPIVPIMKRLLIAAPFVIGLGIFNPLFDVKPMIVLPWIQISGGWISFISIIIKCVLTVLAVFILIATTGINGIALALRMMRIPKIFVMQIILTYRYISLLIEEVSSIVRAYSLRSLNEKGIRFSVWGSLTGQLLIRTVERAQRIYLAMCCRGFTGDYNIGNTNNIRFKDIFYFGGWTVYFILVRCLSITTIIGLLITGGVR</sequence>
<evidence type="ECO:0000313" key="7">
    <source>
        <dbReference type="EMBL" id="SHJ64665.1"/>
    </source>
</evidence>
<protein>
    <submittedName>
        <fullName evidence="7">Cobalt/nickel transport system permease protein</fullName>
    </submittedName>
</protein>
<dbReference type="CDD" id="cd16914">
    <property type="entry name" value="EcfT"/>
    <property type="match status" value="1"/>
</dbReference>
<dbReference type="GO" id="GO:0043190">
    <property type="term" value="C:ATP-binding cassette (ABC) transporter complex"/>
    <property type="evidence" value="ECO:0007669"/>
    <property type="project" value="InterPro"/>
</dbReference>
<proteinExistence type="predicted"/>
<evidence type="ECO:0000256" key="2">
    <source>
        <dbReference type="ARBA" id="ARBA00022475"/>
    </source>
</evidence>
<dbReference type="AlphaFoldDB" id="A0A1M6L069"/>
<feature type="transmembrane region" description="Helical" evidence="6">
    <location>
        <begin position="239"/>
        <end position="265"/>
    </location>
</feature>
<dbReference type="InterPro" id="IPR051611">
    <property type="entry name" value="ECF_transporter_component"/>
</dbReference>
<keyword evidence="8" id="KW-1185">Reference proteome</keyword>
<feature type="transmembrane region" description="Helical" evidence="6">
    <location>
        <begin position="30"/>
        <end position="47"/>
    </location>
</feature>
<feature type="transmembrane region" description="Helical" evidence="6">
    <location>
        <begin position="127"/>
        <end position="146"/>
    </location>
</feature>
<feature type="transmembrane region" description="Helical" evidence="6">
    <location>
        <begin position="54"/>
        <end position="73"/>
    </location>
</feature>
<dbReference type="EMBL" id="FRAE01000009">
    <property type="protein sequence ID" value="SHJ64665.1"/>
    <property type="molecule type" value="Genomic_DNA"/>
</dbReference>
<keyword evidence="4 6" id="KW-1133">Transmembrane helix</keyword>
<dbReference type="GO" id="GO:0006824">
    <property type="term" value="P:cobalt ion transport"/>
    <property type="evidence" value="ECO:0007669"/>
    <property type="project" value="InterPro"/>
</dbReference>
<evidence type="ECO:0000256" key="1">
    <source>
        <dbReference type="ARBA" id="ARBA00004651"/>
    </source>
</evidence>
<dbReference type="Pfam" id="PF02361">
    <property type="entry name" value="CbiQ"/>
    <property type="match status" value="1"/>
</dbReference>
<dbReference type="STRING" id="1123349.SAMN02744037_00512"/>
<comment type="subcellular location">
    <subcellularLocation>
        <location evidence="1">Cell membrane</location>
        <topology evidence="1">Multi-pass membrane protein</topology>
    </subcellularLocation>
</comment>
<feature type="transmembrane region" description="Helical" evidence="6">
    <location>
        <begin position="79"/>
        <end position="96"/>
    </location>
</feature>
<evidence type="ECO:0000256" key="3">
    <source>
        <dbReference type="ARBA" id="ARBA00022692"/>
    </source>
</evidence>
<dbReference type="InterPro" id="IPR003339">
    <property type="entry name" value="ABC/ECF_trnsptr_transmembrane"/>
</dbReference>
<keyword evidence="2" id="KW-1003">Cell membrane</keyword>
<dbReference type="RefSeq" id="WP_072886993.1">
    <property type="nucleotide sequence ID" value="NZ_FRAE01000009.1"/>
</dbReference>
<name>A0A1M6L069_9FIRM</name>
<gene>
    <name evidence="7" type="ORF">SAMN02744037_00512</name>
</gene>
<dbReference type="PANTHER" id="PTHR34857">
    <property type="entry name" value="SLL0384 PROTEIN"/>
    <property type="match status" value="1"/>
</dbReference>
<dbReference type="PANTHER" id="PTHR34857:SF2">
    <property type="entry name" value="SLL0384 PROTEIN"/>
    <property type="match status" value="1"/>
</dbReference>
<evidence type="ECO:0000256" key="6">
    <source>
        <dbReference type="SAM" id="Phobius"/>
    </source>
</evidence>
<accession>A0A1M6L069</accession>
<reference evidence="8" key="1">
    <citation type="submission" date="2016-11" db="EMBL/GenBank/DDBJ databases">
        <authorList>
            <person name="Varghese N."/>
            <person name="Submissions S."/>
        </authorList>
    </citation>
    <scope>NUCLEOTIDE SEQUENCE [LARGE SCALE GENOMIC DNA]</scope>
    <source>
        <strain evidence="8">DSM 15518</strain>
    </source>
</reference>
<evidence type="ECO:0000313" key="8">
    <source>
        <dbReference type="Proteomes" id="UP000242497"/>
    </source>
</evidence>
<evidence type="ECO:0000256" key="5">
    <source>
        <dbReference type="ARBA" id="ARBA00023136"/>
    </source>
</evidence>
<keyword evidence="3 6" id="KW-0812">Transmembrane</keyword>
<keyword evidence="5 6" id="KW-0472">Membrane</keyword>
<dbReference type="Proteomes" id="UP000242497">
    <property type="component" value="Unassembled WGS sequence"/>
</dbReference>
<dbReference type="NCBIfam" id="TIGR02454">
    <property type="entry name" value="ECF_T_CbiQ"/>
    <property type="match status" value="1"/>
</dbReference>
<feature type="transmembrane region" description="Helical" evidence="6">
    <location>
        <begin position="103"/>
        <end position="121"/>
    </location>
</feature>
<organism evidence="7 8">
    <name type="scientific">Tepidibacter formicigenes DSM 15518</name>
    <dbReference type="NCBI Taxonomy" id="1123349"/>
    <lineage>
        <taxon>Bacteria</taxon>
        <taxon>Bacillati</taxon>
        <taxon>Bacillota</taxon>
        <taxon>Clostridia</taxon>
        <taxon>Peptostreptococcales</taxon>
        <taxon>Peptostreptococcaceae</taxon>
        <taxon>Tepidibacter</taxon>
    </lineage>
</organism>
<dbReference type="OrthoDB" id="8585740at2"/>
<dbReference type="InterPro" id="IPR012809">
    <property type="entry name" value="ECF_CbiQ"/>
</dbReference>